<name>A0A367INL6_RHIAZ</name>
<evidence type="ECO:0000313" key="2">
    <source>
        <dbReference type="Proteomes" id="UP000252139"/>
    </source>
</evidence>
<protein>
    <submittedName>
        <fullName evidence="1">Uncharacterized protein</fullName>
    </submittedName>
</protein>
<keyword evidence="2" id="KW-1185">Reference proteome</keyword>
<accession>A0A367INL6</accession>
<dbReference type="AlphaFoldDB" id="A0A367INL6"/>
<dbReference type="EMBL" id="PJQL01004589">
    <property type="protein sequence ID" value="RCH79290.1"/>
    <property type="molecule type" value="Genomic_DNA"/>
</dbReference>
<evidence type="ECO:0000313" key="1">
    <source>
        <dbReference type="EMBL" id="RCH79290.1"/>
    </source>
</evidence>
<dbReference type="Proteomes" id="UP000252139">
    <property type="component" value="Unassembled WGS sequence"/>
</dbReference>
<comment type="caution">
    <text evidence="1">The sequence shown here is derived from an EMBL/GenBank/DDBJ whole genome shotgun (WGS) entry which is preliminary data.</text>
</comment>
<feature type="non-terminal residue" evidence="1">
    <location>
        <position position="52"/>
    </location>
</feature>
<proteinExistence type="predicted"/>
<reference evidence="1 2" key="1">
    <citation type="journal article" date="2018" name="G3 (Bethesda)">
        <title>Phylogenetic and Phylogenomic Definition of Rhizopus Species.</title>
        <authorList>
            <person name="Gryganskyi A.P."/>
            <person name="Golan J."/>
            <person name="Dolatabadi S."/>
            <person name="Mondo S."/>
            <person name="Robb S."/>
            <person name="Idnurm A."/>
            <person name="Muszewska A."/>
            <person name="Steczkiewicz K."/>
            <person name="Masonjones S."/>
            <person name="Liao H.L."/>
            <person name="Gajdeczka M.T."/>
            <person name="Anike F."/>
            <person name="Vuek A."/>
            <person name="Anishchenko I.M."/>
            <person name="Voigt K."/>
            <person name="de Hoog G.S."/>
            <person name="Smith M.E."/>
            <person name="Heitman J."/>
            <person name="Vilgalys R."/>
            <person name="Stajich J.E."/>
        </authorList>
    </citation>
    <scope>NUCLEOTIDE SEQUENCE [LARGE SCALE GENOMIC DNA]</scope>
    <source>
        <strain evidence="1 2">CBS 357.93</strain>
    </source>
</reference>
<organism evidence="1 2">
    <name type="scientific">Rhizopus azygosporus</name>
    <name type="common">Rhizopus microsporus var. azygosporus</name>
    <dbReference type="NCBI Taxonomy" id="86630"/>
    <lineage>
        <taxon>Eukaryota</taxon>
        <taxon>Fungi</taxon>
        <taxon>Fungi incertae sedis</taxon>
        <taxon>Mucoromycota</taxon>
        <taxon>Mucoromycotina</taxon>
        <taxon>Mucoromycetes</taxon>
        <taxon>Mucorales</taxon>
        <taxon>Mucorineae</taxon>
        <taxon>Rhizopodaceae</taxon>
        <taxon>Rhizopus</taxon>
    </lineage>
</organism>
<sequence>MRVSITDLSNDFELANGTCGYSSNTLGVIKGAVDIVQLELRARMVQYLGSLV</sequence>
<gene>
    <name evidence="1" type="ORF">CU097_003374</name>
</gene>